<accession>A0A4P6JPN0</accession>
<dbReference type="AlphaFoldDB" id="A0A4P6JPN0"/>
<dbReference type="KEGG" id="kbs:EPA93_14255"/>
<organism evidence="1 2">
    <name type="scientific">Ktedonosporobacter rubrisoli</name>
    <dbReference type="NCBI Taxonomy" id="2509675"/>
    <lineage>
        <taxon>Bacteria</taxon>
        <taxon>Bacillati</taxon>
        <taxon>Chloroflexota</taxon>
        <taxon>Ktedonobacteria</taxon>
        <taxon>Ktedonobacterales</taxon>
        <taxon>Ktedonosporobacteraceae</taxon>
        <taxon>Ktedonosporobacter</taxon>
    </lineage>
</organism>
<evidence type="ECO:0000313" key="2">
    <source>
        <dbReference type="Proteomes" id="UP000290365"/>
    </source>
</evidence>
<proteinExistence type="predicted"/>
<sequence length="73" mass="8136">MAGLACSLLLNDLATLPHRTVLGLEDYHVISSQQIQQSFQGLLNHLPLTLRLVLISRHDPSLPLALLVQRGWE</sequence>
<dbReference type="Proteomes" id="UP000290365">
    <property type="component" value="Chromosome"/>
</dbReference>
<evidence type="ECO:0000313" key="1">
    <source>
        <dbReference type="EMBL" id="QBD77100.1"/>
    </source>
</evidence>
<reference evidence="1 2" key="1">
    <citation type="submission" date="2019-01" db="EMBL/GenBank/DDBJ databases">
        <title>Ktedonosporobacter rubrisoli SCAWS-G2.</title>
        <authorList>
            <person name="Huang Y."/>
            <person name="Yan B."/>
        </authorList>
    </citation>
    <scope>NUCLEOTIDE SEQUENCE [LARGE SCALE GENOMIC DNA]</scope>
    <source>
        <strain evidence="1 2">SCAWS-G2</strain>
    </source>
</reference>
<name>A0A4P6JPN0_KTERU</name>
<dbReference type="RefSeq" id="WP_129888163.1">
    <property type="nucleotide sequence ID" value="NZ_CP035758.1"/>
</dbReference>
<gene>
    <name evidence="1" type="ORF">EPA93_14255</name>
</gene>
<dbReference type="EMBL" id="CP035758">
    <property type="protein sequence ID" value="QBD77100.1"/>
    <property type="molecule type" value="Genomic_DNA"/>
</dbReference>
<protein>
    <submittedName>
        <fullName evidence="1">Uncharacterized protein</fullName>
    </submittedName>
</protein>
<keyword evidence="2" id="KW-1185">Reference proteome</keyword>